<dbReference type="RefSeq" id="XP_007742054.1">
    <property type="nucleotide sequence ID" value="XM_007743864.1"/>
</dbReference>
<protein>
    <submittedName>
        <fullName evidence="2">Uncharacterized protein</fullName>
    </submittedName>
</protein>
<name>W9X986_9EURO</name>
<evidence type="ECO:0000256" key="1">
    <source>
        <dbReference type="SAM" id="MobiDB-lite"/>
    </source>
</evidence>
<accession>W9X986</accession>
<comment type="caution">
    <text evidence="2">The sequence shown here is derived from an EMBL/GenBank/DDBJ whole genome shotgun (WGS) entry which is preliminary data.</text>
</comment>
<dbReference type="Proteomes" id="UP000019471">
    <property type="component" value="Unassembled WGS sequence"/>
</dbReference>
<dbReference type="GeneID" id="19187981"/>
<feature type="compositionally biased region" description="Basic and acidic residues" evidence="1">
    <location>
        <begin position="10"/>
        <end position="19"/>
    </location>
</feature>
<sequence>MKQGTSYWPRADDGDRKQDTAYPATPTSIPQEAAHRYEAANGEIKLTPKDLQGREKITSVELPITQARNPIFPLSHQHSPPWNEFIRIGSPAPLRPQSDQGAADLAASARRRQLLNDLAKPRGLTKRQSLETHHNATPTREYAHRAELSGGVGPEDIDNGGCVNELNTIEEVAACFGYDHARFALNALEKIASDDPFSLLRIELVFRQCPSSSESSGGAPSNGTTADLSIPSKSSPGSDERKTPLGDGGDPEKDENDEGGDDGGGPSKRVKSGSEAQLRWDCPFDRVPSGAAGNAAGCAKAGLLFNDLWFVVICP</sequence>
<organism evidence="2 3">
    <name type="scientific">Cladophialophora psammophila CBS 110553</name>
    <dbReference type="NCBI Taxonomy" id="1182543"/>
    <lineage>
        <taxon>Eukaryota</taxon>
        <taxon>Fungi</taxon>
        <taxon>Dikarya</taxon>
        <taxon>Ascomycota</taxon>
        <taxon>Pezizomycotina</taxon>
        <taxon>Eurotiomycetes</taxon>
        <taxon>Chaetothyriomycetidae</taxon>
        <taxon>Chaetothyriales</taxon>
        <taxon>Herpotrichiellaceae</taxon>
        <taxon>Cladophialophora</taxon>
    </lineage>
</organism>
<dbReference type="AlphaFoldDB" id="W9X986"/>
<proteinExistence type="predicted"/>
<feature type="region of interest" description="Disordered" evidence="1">
    <location>
        <begin position="211"/>
        <end position="276"/>
    </location>
</feature>
<reference evidence="2 3" key="1">
    <citation type="submission" date="2013-03" db="EMBL/GenBank/DDBJ databases">
        <title>The Genome Sequence of Cladophialophora psammophila CBS 110553.</title>
        <authorList>
            <consortium name="The Broad Institute Genomics Platform"/>
            <person name="Cuomo C."/>
            <person name="de Hoog S."/>
            <person name="Gorbushina A."/>
            <person name="Walker B."/>
            <person name="Young S.K."/>
            <person name="Zeng Q."/>
            <person name="Gargeya S."/>
            <person name="Fitzgerald M."/>
            <person name="Haas B."/>
            <person name="Abouelleil A."/>
            <person name="Allen A.W."/>
            <person name="Alvarado L."/>
            <person name="Arachchi H.M."/>
            <person name="Berlin A.M."/>
            <person name="Chapman S.B."/>
            <person name="Gainer-Dewar J."/>
            <person name="Goldberg J."/>
            <person name="Griggs A."/>
            <person name="Gujja S."/>
            <person name="Hansen M."/>
            <person name="Howarth C."/>
            <person name="Imamovic A."/>
            <person name="Ireland A."/>
            <person name="Larimer J."/>
            <person name="McCowan C."/>
            <person name="Murphy C."/>
            <person name="Pearson M."/>
            <person name="Poon T.W."/>
            <person name="Priest M."/>
            <person name="Roberts A."/>
            <person name="Saif S."/>
            <person name="Shea T."/>
            <person name="Sisk P."/>
            <person name="Sykes S."/>
            <person name="Wortman J."/>
            <person name="Nusbaum C."/>
            <person name="Birren B."/>
        </authorList>
    </citation>
    <scope>NUCLEOTIDE SEQUENCE [LARGE SCALE GENOMIC DNA]</scope>
    <source>
        <strain evidence="2 3">CBS 110553</strain>
    </source>
</reference>
<feature type="compositionally biased region" description="Low complexity" evidence="1">
    <location>
        <begin position="211"/>
        <end position="221"/>
    </location>
</feature>
<keyword evidence="3" id="KW-1185">Reference proteome</keyword>
<feature type="compositionally biased region" description="Polar residues" evidence="1">
    <location>
        <begin position="222"/>
        <end position="237"/>
    </location>
</feature>
<gene>
    <name evidence="2" type="ORF">A1O5_03252</name>
</gene>
<feature type="region of interest" description="Disordered" evidence="1">
    <location>
        <begin position="1"/>
        <end position="29"/>
    </location>
</feature>
<evidence type="ECO:0000313" key="2">
    <source>
        <dbReference type="EMBL" id="EXJ73491.1"/>
    </source>
</evidence>
<feature type="compositionally biased region" description="Acidic residues" evidence="1">
    <location>
        <begin position="252"/>
        <end position="261"/>
    </location>
</feature>
<dbReference type="HOGENOM" id="CLU_882791_0_0_1"/>
<dbReference type="EMBL" id="AMGX01000004">
    <property type="protein sequence ID" value="EXJ73491.1"/>
    <property type="molecule type" value="Genomic_DNA"/>
</dbReference>
<evidence type="ECO:0000313" key="3">
    <source>
        <dbReference type="Proteomes" id="UP000019471"/>
    </source>
</evidence>